<dbReference type="AlphaFoldDB" id="A0A8H3M7J0"/>
<comment type="caution">
    <text evidence="1">The sequence shown here is derived from an EMBL/GenBank/DDBJ whole genome shotgun (WGS) entry which is preliminary data.</text>
</comment>
<evidence type="ECO:0000313" key="2">
    <source>
        <dbReference type="Proteomes" id="UP000615446"/>
    </source>
</evidence>
<evidence type="ECO:0000313" key="1">
    <source>
        <dbReference type="EMBL" id="GES97949.1"/>
    </source>
</evidence>
<dbReference type="Proteomes" id="UP000615446">
    <property type="component" value="Unassembled WGS sequence"/>
</dbReference>
<reference evidence="1" key="1">
    <citation type="submission" date="2019-10" db="EMBL/GenBank/DDBJ databases">
        <title>Conservation and host-specific expression of non-tandemly repeated heterogenous ribosome RNA gene in arbuscular mycorrhizal fungi.</title>
        <authorList>
            <person name="Maeda T."/>
            <person name="Kobayashi Y."/>
            <person name="Nakagawa T."/>
            <person name="Ezawa T."/>
            <person name="Yamaguchi K."/>
            <person name="Bino T."/>
            <person name="Nishimoto Y."/>
            <person name="Shigenobu S."/>
            <person name="Kawaguchi M."/>
        </authorList>
    </citation>
    <scope>NUCLEOTIDE SEQUENCE</scope>
    <source>
        <strain evidence="1">HR1</strain>
    </source>
</reference>
<dbReference type="EMBL" id="BLAL01000261">
    <property type="protein sequence ID" value="GES97949.1"/>
    <property type="molecule type" value="Genomic_DNA"/>
</dbReference>
<gene>
    <name evidence="1" type="ORF">RCL2_002451200</name>
</gene>
<sequence length="81" mass="9710">MSANYFREKFFDNPESGLQIEFLSLLHFTSWHFTVVKYSCKFSETKKFHACKQRITHKVNNSFRSVTLTKRHGNIRAFSFR</sequence>
<organism evidence="1 2">
    <name type="scientific">Rhizophagus clarus</name>
    <dbReference type="NCBI Taxonomy" id="94130"/>
    <lineage>
        <taxon>Eukaryota</taxon>
        <taxon>Fungi</taxon>
        <taxon>Fungi incertae sedis</taxon>
        <taxon>Mucoromycota</taxon>
        <taxon>Glomeromycotina</taxon>
        <taxon>Glomeromycetes</taxon>
        <taxon>Glomerales</taxon>
        <taxon>Glomeraceae</taxon>
        <taxon>Rhizophagus</taxon>
    </lineage>
</organism>
<accession>A0A8H3M7J0</accession>
<name>A0A8H3M7J0_9GLOM</name>
<protein>
    <submittedName>
        <fullName evidence="1">Uncharacterized protein</fullName>
    </submittedName>
</protein>
<proteinExistence type="predicted"/>